<evidence type="ECO:0000313" key="8">
    <source>
        <dbReference type="EMBL" id="WKN33994.1"/>
    </source>
</evidence>
<dbReference type="EMBL" id="CP120682">
    <property type="protein sequence ID" value="WKN33994.1"/>
    <property type="molecule type" value="Genomic_DNA"/>
</dbReference>
<dbReference type="GO" id="GO:0006310">
    <property type="term" value="P:DNA recombination"/>
    <property type="evidence" value="ECO:0007669"/>
    <property type="project" value="UniProtKB-KW"/>
</dbReference>
<dbReference type="GO" id="GO:0003677">
    <property type="term" value="F:DNA binding"/>
    <property type="evidence" value="ECO:0007669"/>
    <property type="project" value="UniProtKB-UniRule"/>
</dbReference>
<dbReference type="Gene3D" id="1.10.150.130">
    <property type="match status" value="1"/>
</dbReference>
<evidence type="ECO:0000256" key="4">
    <source>
        <dbReference type="ARBA" id="ARBA00023172"/>
    </source>
</evidence>
<dbReference type="Gene3D" id="1.10.443.10">
    <property type="entry name" value="Intergrase catalytic core"/>
    <property type="match status" value="1"/>
</dbReference>
<dbReference type="NCBIfam" id="NF040815">
    <property type="entry name" value="recomb_XerA_Arch"/>
    <property type="match status" value="1"/>
</dbReference>
<feature type="domain" description="Tyr recombinase" evidence="6">
    <location>
        <begin position="99"/>
        <end position="271"/>
    </location>
</feature>
<reference evidence="8" key="1">
    <citation type="journal article" date="2023" name="Comput. Struct. Biotechnol. J.">
        <title>Discovery of a novel marine Bacteroidetes with a rich repertoire of carbohydrate-active enzymes.</title>
        <authorList>
            <person name="Chen B."/>
            <person name="Liu G."/>
            <person name="Chen Q."/>
            <person name="Wang H."/>
            <person name="Liu L."/>
            <person name="Tang K."/>
        </authorList>
    </citation>
    <scope>NUCLEOTIDE SEQUENCE</scope>
    <source>
        <strain evidence="8">TK19036</strain>
    </source>
</reference>
<evidence type="ECO:0000256" key="1">
    <source>
        <dbReference type="ARBA" id="ARBA00008857"/>
    </source>
</evidence>
<sequence>MEETIQQTRLHLQQRNYSYSTQKTYLGMLKVFIHYFQGEDLARLTEEQIRTFLVETCYQTNLSLSYQNQMINAIKFYLEQVLGKPRTVYHIQRPRKEFRLPVVLSKPEVQRIFRQVRNLKHHAILSTIYASGLRLSELIHLSISDIDSKRMLIHIRQSKGKKDRIVPLSSNLLLELRAYYRKYKPKDYLFEGEKGGQYGRSSVQQIFRKAKRAAGIQKKATVHTLRHSFATHLLEAGTDLRMIQVLLGHSSSKTTEIYTHVSNQYIQQVVSPLDTLSCENEKEKIYWK</sequence>
<evidence type="ECO:0000256" key="2">
    <source>
        <dbReference type="ARBA" id="ARBA00022908"/>
    </source>
</evidence>
<protein>
    <submittedName>
        <fullName evidence="8">Tyrosine-type recombinase/integrase</fullName>
    </submittedName>
</protein>
<dbReference type="InterPro" id="IPR044068">
    <property type="entry name" value="CB"/>
</dbReference>
<keyword evidence="2" id="KW-0229">DNA integration</keyword>
<dbReference type="GO" id="GO:0015074">
    <property type="term" value="P:DNA integration"/>
    <property type="evidence" value="ECO:0007669"/>
    <property type="project" value="UniProtKB-KW"/>
</dbReference>
<accession>A0AA49GI04</accession>
<name>A0AA49GI04_9BACT</name>
<evidence type="ECO:0000256" key="5">
    <source>
        <dbReference type="PROSITE-ProRule" id="PRU01248"/>
    </source>
</evidence>
<dbReference type="InterPro" id="IPR010998">
    <property type="entry name" value="Integrase_recombinase_N"/>
</dbReference>
<feature type="domain" description="Core-binding (CB)" evidence="7">
    <location>
        <begin position="1"/>
        <end position="82"/>
    </location>
</feature>
<comment type="similarity">
    <text evidence="1">Belongs to the 'phage' integrase family.</text>
</comment>
<dbReference type="Pfam" id="PF00589">
    <property type="entry name" value="Phage_integrase"/>
    <property type="match status" value="1"/>
</dbReference>
<dbReference type="PROSITE" id="PS51900">
    <property type="entry name" value="CB"/>
    <property type="match status" value="1"/>
</dbReference>
<dbReference type="PANTHER" id="PTHR30349:SF64">
    <property type="entry name" value="PROPHAGE INTEGRASE INTD-RELATED"/>
    <property type="match status" value="1"/>
</dbReference>
<dbReference type="PANTHER" id="PTHR30349">
    <property type="entry name" value="PHAGE INTEGRASE-RELATED"/>
    <property type="match status" value="1"/>
</dbReference>
<keyword evidence="4" id="KW-0233">DNA recombination</keyword>
<dbReference type="Pfam" id="PF13495">
    <property type="entry name" value="Phage_int_SAM_4"/>
    <property type="match status" value="1"/>
</dbReference>
<keyword evidence="3 5" id="KW-0238">DNA-binding</keyword>
<evidence type="ECO:0000259" key="7">
    <source>
        <dbReference type="PROSITE" id="PS51900"/>
    </source>
</evidence>
<dbReference type="AlphaFoldDB" id="A0AA49GI04"/>
<gene>
    <name evidence="8" type="ORF">K4G66_16560</name>
</gene>
<organism evidence="8">
    <name type="scientific">Roseihalotalea indica</name>
    <dbReference type="NCBI Taxonomy" id="2867963"/>
    <lineage>
        <taxon>Bacteria</taxon>
        <taxon>Pseudomonadati</taxon>
        <taxon>Bacteroidota</taxon>
        <taxon>Cytophagia</taxon>
        <taxon>Cytophagales</taxon>
        <taxon>Catalimonadaceae</taxon>
        <taxon>Roseihalotalea</taxon>
    </lineage>
</organism>
<reference evidence="8" key="2">
    <citation type="journal article" date="2024" name="Antonie Van Leeuwenhoek">
        <title>Roseihalotalea indica gen. nov., sp. nov., a halophilic Bacteroidetes from mesopelagic Southwest Indian Ocean with higher carbohydrate metabolic potential.</title>
        <authorList>
            <person name="Chen B."/>
            <person name="Zhang M."/>
            <person name="Lin D."/>
            <person name="Ye J."/>
            <person name="Tang K."/>
        </authorList>
    </citation>
    <scope>NUCLEOTIDE SEQUENCE</scope>
    <source>
        <strain evidence="8">TK19036</strain>
    </source>
</reference>
<dbReference type="PROSITE" id="PS51898">
    <property type="entry name" value="TYR_RECOMBINASE"/>
    <property type="match status" value="1"/>
</dbReference>
<dbReference type="InterPro" id="IPR011010">
    <property type="entry name" value="DNA_brk_join_enz"/>
</dbReference>
<proteinExistence type="inferred from homology"/>
<dbReference type="InterPro" id="IPR013762">
    <property type="entry name" value="Integrase-like_cat_sf"/>
</dbReference>
<evidence type="ECO:0000256" key="3">
    <source>
        <dbReference type="ARBA" id="ARBA00023125"/>
    </source>
</evidence>
<dbReference type="InterPro" id="IPR004107">
    <property type="entry name" value="Integrase_SAM-like_N"/>
</dbReference>
<dbReference type="InterPro" id="IPR050090">
    <property type="entry name" value="Tyrosine_recombinase_XerCD"/>
</dbReference>
<dbReference type="SUPFAM" id="SSF56349">
    <property type="entry name" value="DNA breaking-rejoining enzymes"/>
    <property type="match status" value="1"/>
</dbReference>
<dbReference type="InterPro" id="IPR002104">
    <property type="entry name" value="Integrase_catalytic"/>
</dbReference>
<evidence type="ECO:0000259" key="6">
    <source>
        <dbReference type="PROSITE" id="PS51898"/>
    </source>
</evidence>